<dbReference type="PROSITE" id="PS51257">
    <property type="entry name" value="PROKAR_LIPOPROTEIN"/>
    <property type="match status" value="1"/>
</dbReference>
<name>A0ABU8R4G5_9PSED</name>
<dbReference type="Gene3D" id="3.40.390.10">
    <property type="entry name" value="Collagenase (Catalytic Domain)"/>
    <property type="match status" value="1"/>
</dbReference>
<protein>
    <submittedName>
        <fullName evidence="2">M12 family metallo-peptidase</fullName>
    </submittedName>
</protein>
<evidence type="ECO:0000313" key="2">
    <source>
        <dbReference type="EMBL" id="MEJ5904759.1"/>
    </source>
</evidence>
<feature type="chain" id="PRO_5045845367" evidence="1">
    <location>
        <begin position="19"/>
        <end position="571"/>
    </location>
</feature>
<dbReference type="SUPFAM" id="SSF50370">
    <property type="entry name" value="Ricin B-like lectins"/>
    <property type="match status" value="1"/>
</dbReference>
<dbReference type="InterPro" id="IPR035992">
    <property type="entry name" value="Ricin_B-like_lectins"/>
</dbReference>
<dbReference type="RefSeq" id="WP_339549156.1">
    <property type="nucleotide sequence ID" value="NZ_JBBHLD010000005.1"/>
</dbReference>
<dbReference type="EMBL" id="JBBHLD010000005">
    <property type="protein sequence ID" value="MEJ5904759.1"/>
    <property type="molecule type" value="Genomic_DNA"/>
</dbReference>
<proteinExistence type="predicted"/>
<evidence type="ECO:0000256" key="1">
    <source>
        <dbReference type="SAM" id="SignalP"/>
    </source>
</evidence>
<reference evidence="2 3" key="1">
    <citation type="submission" date="2024-02" db="EMBL/GenBank/DDBJ databases">
        <title>Identification of pathogenicity and growth-promoting functions of Pseudomonas putida variants.</title>
        <authorList>
            <person name="Sun J."/>
        </authorList>
    </citation>
    <scope>NUCLEOTIDE SEQUENCE [LARGE SCALE GENOMIC DNA]</scope>
    <source>
        <strain evidence="2 3">A04</strain>
    </source>
</reference>
<feature type="signal peptide" evidence="1">
    <location>
        <begin position="1"/>
        <end position="18"/>
    </location>
</feature>
<dbReference type="InterPro" id="IPR024079">
    <property type="entry name" value="MetalloPept_cat_dom_sf"/>
</dbReference>
<gene>
    <name evidence="2" type="ORF">V7V80_08730</name>
</gene>
<accession>A0ABU8R4G5</accession>
<dbReference type="SUPFAM" id="SSF55486">
    <property type="entry name" value="Metalloproteases ('zincins'), catalytic domain"/>
    <property type="match status" value="1"/>
</dbReference>
<sequence>MKTIINKAWLVIAGCALLAACSSVTPTKRDNTSTATQLFTLEPTPDRATLKKNATGYLASLLADPENQEITLIKADLEVVSNTHHALAVTLPSGKTALFQLRRFSTITPGFDGWIGYVPSAWKQAHPSVPGEIDYDPLYALSLVRVGEKLVGRVLVDGQPYRIDSVSPGQHVLIKVDESNDLPDARPLLPGATASSKAKAATTPYSEIDVMFVTTNQLRAKKPNNRAELTQALNDANQSMQASHTPITFRLVGFYDANYDEGGKTLGQQFSELTTGTPTSAEILKERNALRADLVVVYSAKYEPGSSGIGVILPGKSNAVTAIISQLYSLTHELGHNLGIHHDRYSDPGAVNPNYARGWTHDMYPGFHTIMGYGCARTSPCAPIPEFSDPMRSLMGIPLGDPAAGHATRRLNETRDQIANIYPLLPVPPTFKKIRSVQRKNANLPACLAQTRDGIAFVKCEDDPGEAQTQQRYWEYQTVGIYTTIRNYFATGEGWKPCLKFEMNNRRPDFANCPATAAEARQDKTGWYRTSGQIIYSDLLLSACLTAEEGNNTPTMDFCRSNTNQQWETIP</sequence>
<organism evidence="2 3">
    <name type="scientific">Pseudomonas kermanshahensis</name>
    <dbReference type="NCBI Taxonomy" id="2745482"/>
    <lineage>
        <taxon>Bacteria</taxon>
        <taxon>Pseudomonadati</taxon>
        <taxon>Pseudomonadota</taxon>
        <taxon>Gammaproteobacteria</taxon>
        <taxon>Pseudomonadales</taxon>
        <taxon>Pseudomonadaceae</taxon>
        <taxon>Pseudomonas</taxon>
    </lineage>
</organism>
<keyword evidence="3" id="KW-1185">Reference proteome</keyword>
<dbReference type="Proteomes" id="UP001377692">
    <property type="component" value="Unassembled WGS sequence"/>
</dbReference>
<keyword evidence="1" id="KW-0732">Signal</keyword>
<comment type="caution">
    <text evidence="2">The sequence shown here is derived from an EMBL/GenBank/DDBJ whole genome shotgun (WGS) entry which is preliminary data.</text>
</comment>
<dbReference type="Pfam" id="PF13688">
    <property type="entry name" value="Reprolysin_5"/>
    <property type="match status" value="1"/>
</dbReference>
<evidence type="ECO:0000313" key="3">
    <source>
        <dbReference type="Proteomes" id="UP001377692"/>
    </source>
</evidence>